<dbReference type="Pfam" id="PF17921">
    <property type="entry name" value="Integrase_H2C2"/>
    <property type="match status" value="1"/>
</dbReference>
<sequence length="595" mass="68230">MDDFKVVLGLEFLDKVRAFPMPFANSLCILDDGKTCMVSKERDAKSGAKTLSSMQFKKGFNKSEPCYFAGDEGQDDVVVSLGMALEQVLRSLPDGLGPMPSCEFYTSMEDVMDELCKEKAIQDWDHQPKVTEWRSFLEKQALIWDESAKRPLLEFEDGGRMEEPVLRYWIVTMPFELHTDARTLLLEEFLMQDGHPIAFESQKLNETERKYTVRSLWPLSKAQFFLQDRIKEGLEHDPLAKKLIALEKDRRTQLAQGRHIVMIQRWAGHPGITRTLALVEGTFYWPRMGDYVETFVRTCLICQQDKIEQKKSGGLLEPLSTPKGPWESVSMDFITFLPKSEEGGSIIVVVDRFLKYGTFIAAPPDVMADDRAKLFFKNVIMGTDLNFSMSFHPQMDGQTERVNALLELYLRHNSKATGKSPFELVTGSQPLTPNALSHHSDERDFGHLYETMKDGHKQRISGRRASLVKAAKKMRKERGRPERGVSSGQPTIVVTSYDREVEEILSDRKIRRRGVPGYKEYLIKWRDLPDSEASWEAEDLLWQCRNEIRRDIPRMAMTRMSRAFGRGGCLGSLFEAWKLLEGLEALVRRIVEYGP</sequence>
<organism evidence="2 3">
    <name type="scientific">Tanacetum coccineum</name>
    <dbReference type="NCBI Taxonomy" id="301880"/>
    <lineage>
        <taxon>Eukaryota</taxon>
        <taxon>Viridiplantae</taxon>
        <taxon>Streptophyta</taxon>
        <taxon>Embryophyta</taxon>
        <taxon>Tracheophyta</taxon>
        <taxon>Spermatophyta</taxon>
        <taxon>Magnoliopsida</taxon>
        <taxon>eudicotyledons</taxon>
        <taxon>Gunneridae</taxon>
        <taxon>Pentapetalae</taxon>
        <taxon>asterids</taxon>
        <taxon>campanulids</taxon>
        <taxon>Asterales</taxon>
        <taxon>Asteraceae</taxon>
        <taxon>Asteroideae</taxon>
        <taxon>Anthemideae</taxon>
        <taxon>Anthemidinae</taxon>
        <taxon>Tanacetum</taxon>
    </lineage>
</organism>
<dbReference type="SMART" id="SM00298">
    <property type="entry name" value="CHROMO"/>
    <property type="match status" value="1"/>
</dbReference>
<evidence type="ECO:0000313" key="3">
    <source>
        <dbReference type="Proteomes" id="UP001151760"/>
    </source>
</evidence>
<dbReference type="EMBL" id="BQNB010012022">
    <property type="protein sequence ID" value="GJS98171.1"/>
    <property type="molecule type" value="Genomic_DNA"/>
</dbReference>
<dbReference type="InterPro" id="IPR016197">
    <property type="entry name" value="Chromo-like_dom_sf"/>
</dbReference>
<dbReference type="InterPro" id="IPR000953">
    <property type="entry name" value="Chromo/chromo_shadow_dom"/>
</dbReference>
<reference evidence="2" key="2">
    <citation type="submission" date="2022-01" db="EMBL/GenBank/DDBJ databases">
        <authorList>
            <person name="Yamashiro T."/>
            <person name="Shiraishi A."/>
            <person name="Satake H."/>
            <person name="Nakayama K."/>
        </authorList>
    </citation>
    <scope>NUCLEOTIDE SEQUENCE</scope>
</reference>
<dbReference type="Pfam" id="PF17919">
    <property type="entry name" value="RT_RNaseH_2"/>
    <property type="match status" value="1"/>
</dbReference>
<proteinExistence type="predicted"/>
<dbReference type="InterPro" id="IPR023780">
    <property type="entry name" value="Chromo_domain"/>
</dbReference>
<gene>
    <name evidence="2" type="ORF">Tco_0819341</name>
</gene>
<reference evidence="2" key="1">
    <citation type="journal article" date="2022" name="Int. J. Mol. Sci.">
        <title>Draft Genome of Tanacetum Coccineum: Genomic Comparison of Closely Related Tanacetum-Family Plants.</title>
        <authorList>
            <person name="Yamashiro T."/>
            <person name="Shiraishi A."/>
            <person name="Nakayama K."/>
            <person name="Satake H."/>
        </authorList>
    </citation>
    <scope>NUCLEOTIDE SEQUENCE</scope>
</reference>
<dbReference type="InterPro" id="IPR043502">
    <property type="entry name" value="DNA/RNA_pol_sf"/>
</dbReference>
<dbReference type="PANTHER" id="PTHR35046">
    <property type="entry name" value="ZINC KNUCKLE (CCHC-TYPE) FAMILY PROTEIN"/>
    <property type="match status" value="1"/>
</dbReference>
<dbReference type="Proteomes" id="UP001151760">
    <property type="component" value="Unassembled WGS sequence"/>
</dbReference>
<name>A0ABQ5A8W2_9ASTR</name>
<dbReference type="CDD" id="cd00024">
    <property type="entry name" value="CD_CSD"/>
    <property type="match status" value="1"/>
</dbReference>
<evidence type="ECO:0000313" key="2">
    <source>
        <dbReference type="EMBL" id="GJS98171.1"/>
    </source>
</evidence>
<dbReference type="SUPFAM" id="SSF56672">
    <property type="entry name" value="DNA/RNA polymerases"/>
    <property type="match status" value="1"/>
</dbReference>
<dbReference type="SUPFAM" id="SSF54160">
    <property type="entry name" value="Chromo domain-like"/>
    <property type="match status" value="1"/>
</dbReference>
<feature type="domain" description="Chromo" evidence="1">
    <location>
        <begin position="499"/>
        <end position="541"/>
    </location>
</feature>
<evidence type="ECO:0000259" key="1">
    <source>
        <dbReference type="PROSITE" id="PS50013"/>
    </source>
</evidence>
<dbReference type="PROSITE" id="PS50013">
    <property type="entry name" value="CHROMO_2"/>
    <property type="match status" value="1"/>
</dbReference>
<dbReference type="Gene3D" id="1.10.340.70">
    <property type="match status" value="1"/>
</dbReference>
<dbReference type="Gene3D" id="3.30.420.10">
    <property type="entry name" value="Ribonuclease H-like superfamily/Ribonuclease H"/>
    <property type="match status" value="1"/>
</dbReference>
<dbReference type="InterPro" id="IPR012337">
    <property type="entry name" value="RNaseH-like_sf"/>
</dbReference>
<comment type="caution">
    <text evidence="2">The sequence shown here is derived from an EMBL/GenBank/DDBJ whole genome shotgun (WGS) entry which is preliminary data.</text>
</comment>
<dbReference type="InterPro" id="IPR036397">
    <property type="entry name" value="RNaseH_sf"/>
</dbReference>
<dbReference type="InterPro" id="IPR041588">
    <property type="entry name" value="Integrase_H2C2"/>
</dbReference>
<protein>
    <submittedName>
        <fullName evidence="2">Nucleotidyltransferase, ribonuclease H</fullName>
    </submittedName>
</protein>
<dbReference type="PANTHER" id="PTHR35046:SF9">
    <property type="entry name" value="RNA-DIRECTED DNA POLYMERASE"/>
    <property type="match status" value="1"/>
</dbReference>
<dbReference type="Pfam" id="PF00385">
    <property type="entry name" value="Chromo"/>
    <property type="match status" value="1"/>
</dbReference>
<dbReference type="Gene3D" id="2.40.50.40">
    <property type="match status" value="1"/>
</dbReference>
<keyword evidence="3" id="KW-1185">Reference proteome</keyword>
<dbReference type="SUPFAM" id="SSF53098">
    <property type="entry name" value="Ribonuclease H-like"/>
    <property type="match status" value="1"/>
</dbReference>
<accession>A0ABQ5A8W2</accession>
<dbReference type="InterPro" id="IPR041577">
    <property type="entry name" value="RT_RNaseH_2"/>
</dbReference>